<dbReference type="SUPFAM" id="SSF54909">
    <property type="entry name" value="Dimeric alpha+beta barrel"/>
    <property type="match status" value="1"/>
</dbReference>
<dbReference type="SMART" id="SM00344">
    <property type="entry name" value="HTH_ASNC"/>
    <property type="match status" value="1"/>
</dbReference>
<dbReference type="InterPro" id="IPR011008">
    <property type="entry name" value="Dimeric_a/b-barrel"/>
</dbReference>
<evidence type="ECO:0000259" key="5">
    <source>
        <dbReference type="PROSITE" id="PS50956"/>
    </source>
</evidence>
<reference evidence="6" key="1">
    <citation type="submission" date="2024-06" db="EMBL/GenBank/DDBJ databases">
        <title>Methylostella associata gen. nov., sp. nov., a novel Ancalomicrobiaceae-affiliated facultatively methylotrophic bacteria that feed on methanotrophs of the genus Methylococcus.</title>
        <authorList>
            <person name="Saltykova V."/>
            <person name="Danilova O.V."/>
            <person name="Oshkin I.Y."/>
            <person name="Belova S.E."/>
            <person name="Pimenov N.V."/>
            <person name="Dedysh S.N."/>
        </authorList>
    </citation>
    <scope>NUCLEOTIDE SEQUENCE</scope>
    <source>
        <strain evidence="6">S20</strain>
    </source>
</reference>
<dbReference type="PRINTS" id="PR00033">
    <property type="entry name" value="HTHASNC"/>
</dbReference>
<dbReference type="PANTHER" id="PTHR30154">
    <property type="entry name" value="LEUCINE-RESPONSIVE REGULATORY PROTEIN"/>
    <property type="match status" value="1"/>
</dbReference>
<dbReference type="InterPro" id="IPR019887">
    <property type="entry name" value="Tscrpt_reg_AsnC/Lrp_C"/>
</dbReference>
<keyword evidence="1" id="KW-0805">Transcription regulation</keyword>
<evidence type="ECO:0000313" key="6">
    <source>
        <dbReference type="EMBL" id="XBY44820.1"/>
    </source>
</evidence>
<dbReference type="Gene3D" id="1.10.10.10">
    <property type="entry name" value="Winged helix-like DNA-binding domain superfamily/Winged helix DNA-binding domain"/>
    <property type="match status" value="1"/>
</dbReference>
<dbReference type="EMBL" id="CP158568">
    <property type="protein sequence ID" value="XBY44820.1"/>
    <property type="molecule type" value="Genomic_DNA"/>
</dbReference>
<dbReference type="AlphaFoldDB" id="A0AAU7XDQ1"/>
<dbReference type="InterPro" id="IPR036390">
    <property type="entry name" value="WH_DNA-bd_sf"/>
</dbReference>
<protein>
    <submittedName>
        <fullName evidence="6">Lrp/AsnC family transcriptional regulator</fullName>
    </submittedName>
</protein>
<dbReference type="PROSITE" id="PS50956">
    <property type="entry name" value="HTH_ASNC_2"/>
    <property type="match status" value="1"/>
</dbReference>
<proteinExistence type="predicted"/>
<dbReference type="PANTHER" id="PTHR30154:SF34">
    <property type="entry name" value="TRANSCRIPTIONAL REGULATOR AZLB"/>
    <property type="match status" value="1"/>
</dbReference>
<dbReference type="SUPFAM" id="SSF46785">
    <property type="entry name" value="Winged helix' DNA-binding domain"/>
    <property type="match status" value="1"/>
</dbReference>
<accession>A0AAU7XDQ1</accession>
<keyword evidence="2" id="KW-0238">DNA-binding</keyword>
<dbReference type="KEGG" id="mflg:ABS361_00470"/>
<dbReference type="InterPro" id="IPR036388">
    <property type="entry name" value="WH-like_DNA-bd_sf"/>
</dbReference>
<feature type="domain" description="HTH asnC-type" evidence="5">
    <location>
        <begin position="23"/>
        <end position="84"/>
    </location>
</feature>
<dbReference type="Gene3D" id="3.30.70.920">
    <property type="match status" value="1"/>
</dbReference>
<dbReference type="RefSeq" id="WP_407049912.1">
    <property type="nucleotide sequence ID" value="NZ_CP158568.1"/>
</dbReference>
<evidence type="ECO:0000256" key="1">
    <source>
        <dbReference type="ARBA" id="ARBA00023015"/>
    </source>
</evidence>
<dbReference type="InterPro" id="IPR019888">
    <property type="entry name" value="Tscrpt_reg_AsnC-like"/>
</dbReference>
<dbReference type="Pfam" id="PF13412">
    <property type="entry name" value="HTH_24"/>
    <property type="match status" value="1"/>
</dbReference>
<keyword evidence="3" id="KW-0804">Transcription</keyword>
<sequence>MTKFPTVPDRPNRDRAGSGPVTLDRADRILLGRMQANARVTIEALAAEAGLSPSSAQRRLARLRAEGVIAREAAELDPRRLGLGVTLVVDLEVDGDRPELIAPLHASLMRADEVQSAWQVTGSADYVLVVVCASVEAFDGFITGLMERHPNLRKYTTRVALKTLKHSLRLPVADAD</sequence>
<dbReference type="GO" id="GO:0043565">
    <property type="term" value="F:sequence-specific DNA binding"/>
    <property type="evidence" value="ECO:0007669"/>
    <property type="project" value="InterPro"/>
</dbReference>
<feature type="region of interest" description="Disordered" evidence="4">
    <location>
        <begin position="1"/>
        <end position="21"/>
    </location>
</feature>
<dbReference type="GO" id="GO:0005829">
    <property type="term" value="C:cytosol"/>
    <property type="evidence" value="ECO:0007669"/>
    <property type="project" value="TreeGrafter"/>
</dbReference>
<dbReference type="Pfam" id="PF01037">
    <property type="entry name" value="AsnC_trans_reg"/>
    <property type="match status" value="1"/>
</dbReference>
<organism evidence="6">
    <name type="scientific">Methyloraptor flagellatus</name>
    <dbReference type="NCBI Taxonomy" id="3162530"/>
    <lineage>
        <taxon>Bacteria</taxon>
        <taxon>Pseudomonadati</taxon>
        <taxon>Pseudomonadota</taxon>
        <taxon>Alphaproteobacteria</taxon>
        <taxon>Hyphomicrobiales</taxon>
        <taxon>Ancalomicrobiaceae</taxon>
        <taxon>Methyloraptor</taxon>
    </lineage>
</organism>
<evidence type="ECO:0000256" key="4">
    <source>
        <dbReference type="SAM" id="MobiDB-lite"/>
    </source>
</evidence>
<dbReference type="InterPro" id="IPR000485">
    <property type="entry name" value="AsnC-type_HTH_dom"/>
</dbReference>
<gene>
    <name evidence="6" type="ORF">ABS361_00470</name>
</gene>
<dbReference type="GO" id="GO:0043200">
    <property type="term" value="P:response to amino acid"/>
    <property type="evidence" value="ECO:0007669"/>
    <property type="project" value="TreeGrafter"/>
</dbReference>
<evidence type="ECO:0000256" key="3">
    <source>
        <dbReference type="ARBA" id="ARBA00023163"/>
    </source>
</evidence>
<evidence type="ECO:0000256" key="2">
    <source>
        <dbReference type="ARBA" id="ARBA00023125"/>
    </source>
</evidence>
<name>A0AAU7XDQ1_9HYPH</name>